<evidence type="ECO:0000256" key="2">
    <source>
        <dbReference type="ARBA" id="ARBA00022737"/>
    </source>
</evidence>
<keyword evidence="9" id="KW-1185">Reference proteome</keyword>
<dbReference type="SMART" id="SM00360">
    <property type="entry name" value="RRM"/>
    <property type="match status" value="2"/>
</dbReference>
<dbReference type="Proteomes" id="UP001152885">
    <property type="component" value="Unassembled WGS sequence"/>
</dbReference>
<evidence type="ECO:0000256" key="6">
    <source>
        <dbReference type="SAM" id="MobiDB-lite"/>
    </source>
</evidence>
<comment type="subcellular location">
    <subcellularLocation>
        <location evidence="1">Nucleus</location>
    </subcellularLocation>
</comment>
<dbReference type="PANTHER" id="PTHR48039">
    <property type="entry name" value="RNA-BINDING MOTIF PROTEIN 14B"/>
    <property type="match status" value="1"/>
</dbReference>
<keyword evidence="2" id="KW-0677">Repeat</keyword>
<feature type="domain" description="RRM" evidence="7">
    <location>
        <begin position="12"/>
        <end position="95"/>
    </location>
</feature>
<comment type="caution">
    <text evidence="8">The sequence shown here is derived from an EMBL/GenBank/DDBJ whole genome shotgun (WGS) entry which is preliminary data.</text>
</comment>
<dbReference type="SUPFAM" id="SSF54928">
    <property type="entry name" value="RNA-binding domain, RBD"/>
    <property type="match status" value="1"/>
</dbReference>
<feature type="domain" description="RRM" evidence="7">
    <location>
        <begin position="149"/>
        <end position="234"/>
    </location>
</feature>
<dbReference type="AlphaFoldDB" id="A0A9W4TVX2"/>
<protein>
    <recommendedName>
        <fullName evidence="7">RRM domain-containing protein</fullName>
    </recommendedName>
</protein>
<dbReference type="InterPro" id="IPR000504">
    <property type="entry name" value="RRM_dom"/>
</dbReference>
<evidence type="ECO:0000256" key="3">
    <source>
        <dbReference type="ARBA" id="ARBA00022884"/>
    </source>
</evidence>
<evidence type="ECO:0000256" key="4">
    <source>
        <dbReference type="ARBA" id="ARBA00023242"/>
    </source>
</evidence>
<dbReference type="PANTHER" id="PTHR48039:SF5">
    <property type="entry name" value="RNA-BINDING PROTEIN 28"/>
    <property type="match status" value="1"/>
</dbReference>
<feature type="region of interest" description="Disordered" evidence="6">
    <location>
        <begin position="124"/>
        <end position="148"/>
    </location>
</feature>
<evidence type="ECO:0000313" key="9">
    <source>
        <dbReference type="Proteomes" id="UP001152885"/>
    </source>
</evidence>
<organism evidence="8 9">
    <name type="scientific">Candida verbasci</name>
    <dbReference type="NCBI Taxonomy" id="1227364"/>
    <lineage>
        <taxon>Eukaryota</taxon>
        <taxon>Fungi</taxon>
        <taxon>Dikarya</taxon>
        <taxon>Ascomycota</taxon>
        <taxon>Saccharomycotina</taxon>
        <taxon>Pichiomycetes</taxon>
        <taxon>Debaryomycetaceae</taxon>
        <taxon>Candida/Lodderomyces clade</taxon>
        <taxon>Candida</taxon>
    </lineage>
</organism>
<evidence type="ECO:0000259" key="7">
    <source>
        <dbReference type="PROSITE" id="PS50102"/>
    </source>
</evidence>
<dbReference type="GO" id="GO:0003729">
    <property type="term" value="F:mRNA binding"/>
    <property type="evidence" value="ECO:0007669"/>
    <property type="project" value="TreeGrafter"/>
</dbReference>
<dbReference type="EMBL" id="CANTUO010000003">
    <property type="protein sequence ID" value="CAI5758658.1"/>
    <property type="molecule type" value="Genomic_DNA"/>
</dbReference>
<feature type="compositionally biased region" description="Polar residues" evidence="6">
    <location>
        <begin position="137"/>
        <end position="148"/>
    </location>
</feature>
<proteinExistence type="predicted"/>
<dbReference type="InterPro" id="IPR012677">
    <property type="entry name" value="Nucleotide-bd_a/b_plait_sf"/>
</dbReference>
<accession>A0A9W4TVX2</accession>
<reference evidence="8" key="1">
    <citation type="submission" date="2022-12" db="EMBL/GenBank/DDBJ databases">
        <authorList>
            <person name="Brejova B."/>
        </authorList>
    </citation>
    <scope>NUCLEOTIDE SEQUENCE</scope>
</reference>
<dbReference type="InterPro" id="IPR035979">
    <property type="entry name" value="RBD_domain_sf"/>
</dbReference>
<dbReference type="InterPro" id="IPR051945">
    <property type="entry name" value="RRM_MRD1_RNA_proc_ribogen"/>
</dbReference>
<dbReference type="OrthoDB" id="439808at2759"/>
<evidence type="ECO:0000256" key="5">
    <source>
        <dbReference type="PROSITE-ProRule" id="PRU00176"/>
    </source>
</evidence>
<evidence type="ECO:0000256" key="1">
    <source>
        <dbReference type="ARBA" id="ARBA00004123"/>
    </source>
</evidence>
<evidence type="ECO:0000313" key="8">
    <source>
        <dbReference type="EMBL" id="CAI5758658.1"/>
    </source>
</evidence>
<dbReference type="GO" id="GO:0005730">
    <property type="term" value="C:nucleolus"/>
    <property type="evidence" value="ECO:0007669"/>
    <property type="project" value="TreeGrafter"/>
</dbReference>
<sequence length="245" mass="28435">MSEKVIEPLIEDRIYIGNVDFKATEDELKELFKELKVTDVEIPFKESTRGDTTYKRHLGFAFVQFESKDDADKALSEFNGKKFQRRNIFIKKAVPPPTEEEKKERIEAYKAKKDKIEQEKKLKIEQKKKKQEAKANGESTQPEGTPSKDTIFITNLDYKVNVKTLNSIFKDLKPKWIHVPSRKPYKSAGKFRKPFNKGIAFVKFSNEETQKKAVEEFNGKEINGREIIVDVAIDSRIPKGEEDEE</sequence>
<dbReference type="Pfam" id="PF00076">
    <property type="entry name" value="RRM_1"/>
    <property type="match status" value="2"/>
</dbReference>
<keyword evidence="4" id="KW-0539">Nucleus</keyword>
<gene>
    <name evidence="8" type="ORF">CANVERA_P3170</name>
</gene>
<dbReference type="Gene3D" id="3.30.70.330">
    <property type="match status" value="2"/>
</dbReference>
<name>A0A9W4TVX2_9ASCO</name>
<keyword evidence="3 5" id="KW-0694">RNA-binding</keyword>
<dbReference type="PROSITE" id="PS50102">
    <property type="entry name" value="RRM"/>
    <property type="match status" value="2"/>
</dbReference>